<evidence type="ECO:0000256" key="1">
    <source>
        <dbReference type="SAM" id="MobiDB-lite"/>
    </source>
</evidence>
<sequence>MAEEKNTQQSNPREKDLSKYKDNVDLSEVTGRYRVIDRTKKQVVKLGFVTESEALAFAFDYFEKKKKG</sequence>
<organism evidence="2 3">
    <name type="scientific">Leptospira perdikensis</name>
    <dbReference type="NCBI Taxonomy" id="2484948"/>
    <lineage>
        <taxon>Bacteria</taxon>
        <taxon>Pseudomonadati</taxon>
        <taxon>Spirochaetota</taxon>
        <taxon>Spirochaetia</taxon>
        <taxon>Leptospirales</taxon>
        <taxon>Leptospiraceae</taxon>
        <taxon>Leptospira</taxon>
    </lineage>
</organism>
<gene>
    <name evidence="2" type="ORF">EHQ49_17690</name>
</gene>
<proteinExistence type="predicted"/>
<dbReference type="EMBL" id="RQGA01000018">
    <property type="protein sequence ID" value="TGL35609.1"/>
    <property type="molecule type" value="Genomic_DNA"/>
</dbReference>
<dbReference type="OrthoDB" id="332386at2"/>
<accession>A0A4V3JNM7</accession>
<dbReference type="RefSeq" id="WP_135581179.1">
    <property type="nucleotide sequence ID" value="NZ_RQGA01000018.1"/>
</dbReference>
<evidence type="ECO:0000313" key="3">
    <source>
        <dbReference type="Proteomes" id="UP000298125"/>
    </source>
</evidence>
<reference evidence="2" key="1">
    <citation type="journal article" date="2019" name="PLoS Negl. Trop. Dis.">
        <title>Revisiting the worldwide diversity of Leptospira species in the environment.</title>
        <authorList>
            <person name="Vincent A.T."/>
            <person name="Schiettekatte O."/>
            <person name="Bourhy P."/>
            <person name="Veyrier F.J."/>
            <person name="Picardeau M."/>
        </authorList>
    </citation>
    <scope>NUCLEOTIDE SEQUENCE [LARGE SCALE GENOMIC DNA]</scope>
    <source>
        <strain evidence="2">201702692</strain>
    </source>
</reference>
<dbReference type="AlphaFoldDB" id="A0A4V3JNM7"/>
<comment type="caution">
    <text evidence="2">The sequence shown here is derived from an EMBL/GenBank/DDBJ whole genome shotgun (WGS) entry which is preliminary data.</text>
</comment>
<name>A0A4V3JNM7_9LEPT</name>
<keyword evidence="3" id="KW-1185">Reference proteome</keyword>
<dbReference type="Proteomes" id="UP000298125">
    <property type="component" value="Unassembled WGS sequence"/>
</dbReference>
<protein>
    <submittedName>
        <fullName evidence="2">Uncharacterized protein</fullName>
    </submittedName>
</protein>
<evidence type="ECO:0000313" key="2">
    <source>
        <dbReference type="EMBL" id="TGL35609.1"/>
    </source>
</evidence>
<feature type="region of interest" description="Disordered" evidence="1">
    <location>
        <begin position="1"/>
        <end position="21"/>
    </location>
</feature>